<dbReference type="Proteomes" id="UP000187203">
    <property type="component" value="Unassembled WGS sequence"/>
</dbReference>
<protein>
    <submittedName>
        <fullName evidence="2">Uncharacterized protein</fullName>
    </submittedName>
</protein>
<evidence type="ECO:0000313" key="2">
    <source>
        <dbReference type="EMBL" id="OMO80658.1"/>
    </source>
</evidence>
<proteinExistence type="predicted"/>
<dbReference type="EMBL" id="AWUE01018406">
    <property type="protein sequence ID" value="OMO80658.1"/>
    <property type="molecule type" value="Genomic_DNA"/>
</dbReference>
<name>A0A1R3IDM0_9ROSI</name>
<accession>A0A1R3IDM0</accession>
<feature type="region of interest" description="Disordered" evidence="1">
    <location>
        <begin position="84"/>
        <end position="129"/>
    </location>
</feature>
<feature type="compositionally biased region" description="Polar residues" evidence="1">
    <location>
        <begin position="84"/>
        <end position="95"/>
    </location>
</feature>
<evidence type="ECO:0000256" key="1">
    <source>
        <dbReference type="SAM" id="MobiDB-lite"/>
    </source>
</evidence>
<dbReference type="AlphaFoldDB" id="A0A1R3IDM0"/>
<sequence>MAFPRRSQVIAAPIFWRVFDTTALSLPLCFKSHHHFFRAQPEVPRPSLSRLLNLRIPTAISKSNIKSNPLLYTSKTLKPFRQITLDSSDSPTMNPNPKPEQRKEKKNRQLKIGNDNQNLERGWTNRRLS</sequence>
<keyword evidence="3" id="KW-1185">Reference proteome</keyword>
<reference evidence="3" key="1">
    <citation type="submission" date="2013-09" db="EMBL/GenBank/DDBJ databases">
        <title>Corchorus olitorius genome sequencing.</title>
        <authorList>
            <person name="Alam M."/>
            <person name="Haque M.S."/>
            <person name="Islam M.S."/>
            <person name="Emdad E.M."/>
            <person name="Islam M.M."/>
            <person name="Ahmed B."/>
            <person name="Halim A."/>
            <person name="Hossen Q.M.M."/>
            <person name="Hossain M.Z."/>
            <person name="Ahmed R."/>
            <person name="Khan M.M."/>
            <person name="Islam R."/>
            <person name="Rashid M.M."/>
            <person name="Khan S.A."/>
            <person name="Rahman M.S."/>
            <person name="Alam M."/>
            <person name="Yahiya A.S."/>
            <person name="Khan M.S."/>
            <person name="Azam M.S."/>
            <person name="Haque T."/>
            <person name="Lashkar M.Z.H."/>
            <person name="Akhand A.I."/>
            <person name="Morshed G."/>
            <person name="Roy S."/>
            <person name="Uddin K.S."/>
            <person name="Rabeya T."/>
            <person name="Hossain A.S."/>
            <person name="Chowdhury A."/>
            <person name="Snigdha A.R."/>
            <person name="Mortoza M.S."/>
            <person name="Matin S.A."/>
            <person name="Hoque S.M.E."/>
            <person name="Islam M.K."/>
            <person name="Roy D.K."/>
            <person name="Haider R."/>
            <person name="Moosa M.M."/>
            <person name="Elias S.M."/>
            <person name="Hasan A.M."/>
            <person name="Jahan S."/>
            <person name="Shafiuddin M."/>
            <person name="Mahmood N."/>
            <person name="Shommy N.S."/>
        </authorList>
    </citation>
    <scope>NUCLEOTIDE SEQUENCE [LARGE SCALE GENOMIC DNA]</scope>
    <source>
        <strain evidence="3">cv. O-4</strain>
    </source>
</reference>
<gene>
    <name evidence="2" type="ORF">COLO4_24004</name>
</gene>
<comment type="caution">
    <text evidence="2">The sequence shown here is derived from an EMBL/GenBank/DDBJ whole genome shotgun (WGS) entry which is preliminary data.</text>
</comment>
<evidence type="ECO:0000313" key="3">
    <source>
        <dbReference type="Proteomes" id="UP000187203"/>
    </source>
</evidence>
<organism evidence="2 3">
    <name type="scientific">Corchorus olitorius</name>
    <dbReference type="NCBI Taxonomy" id="93759"/>
    <lineage>
        <taxon>Eukaryota</taxon>
        <taxon>Viridiplantae</taxon>
        <taxon>Streptophyta</taxon>
        <taxon>Embryophyta</taxon>
        <taxon>Tracheophyta</taxon>
        <taxon>Spermatophyta</taxon>
        <taxon>Magnoliopsida</taxon>
        <taxon>eudicotyledons</taxon>
        <taxon>Gunneridae</taxon>
        <taxon>Pentapetalae</taxon>
        <taxon>rosids</taxon>
        <taxon>malvids</taxon>
        <taxon>Malvales</taxon>
        <taxon>Malvaceae</taxon>
        <taxon>Grewioideae</taxon>
        <taxon>Apeibeae</taxon>
        <taxon>Corchorus</taxon>
    </lineage>
</organism>